<evidence type="ECO:0000313" key="3">
    <source>
        <dbReference type="Proteomes" id="UP000467841"/>
    </source>
</evidence>
<feature type="domain" description="Replication protein A 70 kDa DNA-binding subunit B/D first OB fold" evidence="1">
    <location>
        <begin position="8"/>
        <end position="78"/>
    </location>
</feature>
<dbReference type="InterPro" id="IPR012340">
    <property type="entry name" value="NA-bd_OB-fold"/>
</dbReference>
<evidence type="ECO:0000313" key="2">
    <source>
        <dbReference type="EMBL" id="CAA7047586.1"/>
    </source>
</evidence>
<protein>
    <recommendedName>
        <fullName evidence="1">Replication protein A 70 kDa DNA-binding subunit B/D first OB fold domain-containing protein</fullName>
    </recommendedName>
</protein>
<dbReference type="SUPFAM" id="SSF50249">
    <property type="entry name" value="Nucleic acid-binding proteins"/>
    <property type="match status" value="1"/>
</dbReference>
<dbReference type="Gene3D" id="2.40.50.140">
    <property type="entry name" value="Nucleic acid-binding proteins"/>
    <property type="match status" value="1"/>
</dbReference>
<dbReference type="Proteomes" id="UP000467841">
    <property type="component" value="Unassembled WGS sequence"/>
</dbReference>
<gene>
    <name evidence="2" type="ORF">MERR_LOCUS34821</name>
</gene>
<dbReference type="OrthoDB" id="1112229at2759"/>
<name>A0A6D2K6V5_9BRAS</name>
<proteinExistence type="predicted"/>
<organism evidence="2 3">
    <name type="scientific">Microthlaspi erraticum</name>
    <dbReference type="NCBI Taxonomy" id="1685480"/>
    <lineage>
        <taxon>Eukaryota</taxon>
        <taxon>Viridiplantae</taxon>
        <taxon>Streptophyta</taxon>
        <taxon>Embryophyta</taxon>
        <taxon>Tracheophyta</taxon>
        <taxon>Spermatophyta</taxon>
        <taxon>Magnoliopsida</taxon>
        <taxon>eudicotyledons</taxon>
        <taxon>Gunneridae</taxon>
        <taxon>Pentapetalae</taxon>
        <taxon>rosids</taxon>
        <taxon>malvids</taxon>
        <taxon>Brassicales</taxon>
        <taxon>Brassicaceae</taxon>
        <taxon>Coluteocarpeae</taxon>
        <taxon>Microthlaspi</taxon>
    </lineage>
</organism>
<reference evidence="2" key="1">
    <citation type="submission" date="2020-01" db="EMBL/GenBank/DDBJ databases">
        <authorList>
            <person name="Mishra B."/>
        </authorList>
    </citation>
    <scope>NUCLEOTIDE SEQUENCE [LARGE SCALE GENOMIC DNA]</scope>
</reference>
<comment type="caution">
    <text evidence="2">The sequence shown here is derived from an EMBL/GenBank/DDBJ whole genome shotgun (WGS) entry which is preliminary data.</text>
</comment>
<dbReference type="AlphaFoldDB" id="A0A6D2K6V5"/>
<evidence type="ECO:0000259" key="1">
    <source>
        <dbReference type="Pfam" id="PF02721"/>
    </source>
</evidence>
<sequence>MKDGGGDILRFLLVDDHGGKIPAEVSQDDGLYEHFDYLLHEEHWKIITGFTVQLSPPGFRFAQNHHSITFTENTDLQSSGGIIRDHYMNFKDYIGVMNGVYNSELSTCGLKNVKDHTFTLGNDKKTSRVKFWIKNLGGDTLECKAYGVLAIQLYDKWWRHGGNETFITMSDLKLYTDRRTNEIKIKDVGGLSRFQFTAPYQDVYEFSSAYFGSSDGSVDELIDLSP</sequence>
<dbReference type="InterPro" id="IPR003871">
    <property type="entry name" value="RFA1B/D_OB_1st"/>
</dbReference>
<keyword evidence="3" id="KW-1185">Reference proteome</keyword>
<accession>A0A6D2K6V5</accession>
<dbReference type="Pfam" id="PF02721">
    <property type="entry name" value="DUF223"/>
    <property type="match status" value="1"/>
</dbReference>
<dbReference type="EMBL" id="CACVBM020001378">
    <property type="protein sequence ID" value="CAA7047586.1"/>
    <property type="molecule type" value="Genomic_DNA"/>
</dbReference>